<evidence type="ECO:0000313" key="1">
    <source>
        <dbReference type="EMBL" id="KAF5762800.1"/>
    </source>
</evidence>
<dbReference type="InterPro" id="IPR001623">
    <property type="entry name" value="DnaJ_domain"/>
</dbReference>
<dbReference type="STRING" id="4232.A0A251S8T3"/>
<keyword evidence="3" id="KW-1185">Reference proteome</keyword>
<dbReference type="InterPro" id="IPR011990">
    <property type="entry name" value="TPR-like_helical_dom_sf"/>
</dbReference>
<accession>A0A251S8T3</accession>
<evidence type="ECO:0000313" key="3">
    <source>
        <dbReference type="Proteomes" id="UP000215914"/>
    </source>
</evidence>
<reference evidence="1" key="3">
    <citation type="submission" date="2020-06" db="EMBL/GenBank/DDBJ databases">
        <title>Helianthus annuus Genome sequencing and assembly Release 2.</title>
        <authorList>
            <person name="Gouzy J."/>
            <person name="Langlade N."/>
            <person name="Munos S."/>
        </authorList>
    </citation>
    <scope>NUCLEOTIDE SEQUENCE</scope>
    <source>
        <tissue evidence="1">Leaves</tissue>
    </source>
</reference>
<gene>
    <name evidence="2" type="ORF">HannXRQ_Chr15g0464991</name>
    <name evidence="1" type="ORF">HanXRQr2_Chr15g0672961</name>
</gene>
<dbReference type="InterPro" id="IPR019734">
    <property type="entry name" value="TPR_rpt"/>
</dbReference>
<dbReference type="Gene3D" id="1.25.40.10">
    <property type="entry name" value="Tetratricopeptide repeat domain"/>
    <property type="match status" value="2"/>
</dbReference>
<reference evidence="1 3" key="1">
    <citation type="journal article" date="2017" name="Nature">
        <title>The sunflower genome provides insights into oil metabolism, flowering and Asterid evolution.</title>
        <authorList>
            <person name="Badouin H."/>
            <person name="Gouzy J."/>
            <person name="Grassa C.J."/>
            <person name="Murat F."/>
            <person name="Staton S.E."/>
            <person name="Cottret L."/>
            <person name="Lelandais-Briere C."/>
            <person name="Owens G.L."/>
            <person name="Carrere S."/>
            <person name="Mayjonade B."/>
            <person name="Legrand L."/>
            <person name="Gill N."/>
            <person name="Kane N.C."/>
            <person name="Bowers J.E."/>
            <person name="Hubner S."/>
            <person name="Bellec A."/>
            <person name="Berard A."/>
            <person name="Berges H."/>
            <person name="Blanchet N."/>
            <person name="Boniface M.C."/>
            <person name="Brunel D."/>
            <person name="Catrice O."/>
            <person name="Chaidir N."/>
            <person name="Claudel C."/>
            <person name="Donnadieu C."/>
            <person name="Faraut T."/>
            <person name="Fievet G."/>
            <person name="Helmstetter N."/>
            <person name="King M."/>
            <person name="Knapp S.J."/>
            <person name="Lai Z."/>
            <person name="Le Paslier M.C."/>
            <person name="Lippi Y."/>
            <person name="Lorenzon L."/>
            <person name="Mandel J.R."/>
            <person name="Marage G."/>
            <person name="Marchand G."/>
            <person name="Marquand E."/>
            <person name="Bret-Mestries E."/>
            <person name="Morien E."/>
            <person name="Nambeesan S."/>
            <person name="Nguyen T."/>
            <person name="Pegot-Espagnet P."/>
            <person name="Pouilly N."/>
            <person name="Raftis F."/>
            <person name="Sallet E."/>
            <person name="Schiex T."/>
            <person name="Thomas J."/>
            <person name="Vandecasteele C."/>
            <person name="Vares D."/>
            <person name="Vear F."/>
            <person name="Vautrin S."/>
            <person name="Crespi M."/>
            <person name="Mangin B."/>
            <person name="Burke J.M."/>
            <person name="Salse J."/>
            <person name="Munos S."/>
            <person name="Vincourt P."/>
            <person name="Rieseberg L.H."/>
            <person name="Langlade N.B."/>
        </authorList>
    </citation>
    <scope>NUCLEOTIDE SEQUENCE [LARGE SCALE GENOMIC DNA]</scope>
    <source>
        <strain evidence="3">cv. SF193</strain>
        <tissue evidence="1">Leaves</tissue>
    </source>
</reference>
<name>A0A251S8T3_HELAN</name>
<evidence type="ECO:0000313" key="2">
    <source>
        <dbReference type="EMBL" id="OTF93780.1"/>
    </source>
</evidence>
<dbReference type="EMBL" id="CM007904">
    <property type="protein sequence ID" value="OTF93780.1"/>
    <property type="molecule type" value="Genomic_DNA"/>
</dbReference>
<organism evidence="2 3">
    <name type="scientific">Helianthus annuus</name>
    <name type="common">Common sunflower</name>
    <dbReference type="NCBI Taxonomy" id="4232"/>
    <lineage>
        <taxon>Eukaryota</taxon>
        <taxon>Viridiplantae</taxon>
        <taxon>Streptophyta</taxon>
        <taxon>Embryophyta</taxon>
        <taxon>Tracheophyta</taxon>
        <taxon>Spermatophyta</taxon>
        <taxon>Magnoliopsida</taxon>
        <taxon>eudicotyledons</taxon>
        <taxon>Gunneridae</taxon>
        <taxon>Pentapetalae</taxon>
        <taxon>asterids</taxon>
        <taxon>campanulids</taxon>
        <taxon>Asterales</taxon>
        <taxon>Asteraceae</taxon>
        <taxon>Asteroideae</taxon>
        <taxon>Heliantheae alliance</taxon>
        <taxon>Heliantheae</taxon>
        <taxon>Helianthus</taxon>
    </lineage>
</organism>
<dbReference type="GO" id="GO:0016740">
    <property type="term" value="F:transferase activity"/>
    <property type="evidence" value="ECO:0007669"/>
    <property type="project" value="UniProtKB-KW"/>
</dbReference>
<sequence length="544" mass="61929">MASSPPHGCLQKKHWWWLTNKKIADMYIKQARSLFVSKQDNNIASAINLLDSALAVSPTYEPALKLKATALLHLRRFNEVADMLQDYIPSMNMMSDDASSSSSDNNSQPLVRERVKLLSDSNDSVNGLEGAVKCFSVSDLKKKVVAGFVRNRNREHQWRYLILGQACFHLGLLEDAMALLQTGKRLASAAFRRESICWSDDSFAFTGETFTTSNHPHTTPHSENINNLLNHIKLLLRRKTAAIAAAEAGLHAESIRHFSKIINARRGSPPHFLADCYIRRAIAYRTTGRITESTADCNRTLALNPSCIEALTARAELFESIRCVHDSLHDYEHLKLIYNSILRDRKLPGPVWKQQKVSYNEVPNKLLTISTKIEKLKQRVAKGETRNDVNDVDYYALFGVRRGCSRSELERSHLLLTIRYKPDKFLNFVERCEFVDAGDVELVKERARVSGLLLYRLIQRGYTSLMRIVLDEEALEKQRMKVKHDELQQQCVEMVTMRNNNSDKIEKKNVFQGVFCRDIAVVGSLLCQTGFNHPIQVKYEGLSC</sequence>
<dbReference type="Gramene" id="mRNA:HanXRQr2_Chr15g0672961">
    <property type="protein sequence ID" value="mRNA:HanXRQr2_Chr15g0672961"/>
    <property type="gene ID" value="HanXRQr2_Chr15g0672961"/>
</dbReference>
<dbReference type="SMART" id="SM00028">
    <property type="entry name" value="TPR"/>
    <property type="match status" value="2"/>
</dbReference>
<dbReference type="OrthoDB" id="1903421at2759"/>
<dbReference type="InterPro" id="IPR036869">
    <property type="entry name" value="J_dom_sf"/>
</dbReference>
<dbReference type="PANTHER" id="PTHR46816:SF8">
    <property type="entry name" value="DNAJ DOMAIN, TETRATRICOPEPTIDE-LIKE HELICAL DOMAIN SUPERFAMILY"/>
    <property type="match status" value="1"/>
</dbReference>
<dbReference type="EMBL" id="MNCJ02000330">
    <property type="protein sequence ID" value="KAF5762800.1"/>
    <property type="molecule type" value="Genomic_DNA"/>
</dbReference>
<proteinExistence type="predicted"/>
<dbReference type="InParanoid" id="A0A251S8T3"/>
<dbReference type="SUPFAM" id="SSF48452">
    <property type="entry name" value="TPR-like"/>
    <property type="match status" value="2"/>
</dbReference>
<dbReference type="CDD" id="cd06257">
    <property type="entry name" value="DnaJ"/>
    <property type="match status" value="1"/>
</dbReference>
<dbReference type="AlphaFoldDB" id="A0A251S8T3"/>
<dbReference type="Proteomes" id="UP000215914">
    <property type="component" value="Chromosome 15"/>
</dbReference>
<protein>
    <submittedName>
        <fullName evidence="1">DnaJ domain, tetratricopeptide-like helical domain superfamily</fullName>
    </submittedName>
    <submittedName>
        <fullName evidence="2">Putative dnaJ domain, N-terminal acetyltransferase A, auxiliary subunit</fullName>
    </submittedName>
</protein>
<reference evidence="2" key="2">
    <citation type="submission" date="2017-02" db="EMBL/GenBank/DDBJ databases">
        <title>Sunflower complete genome.</title>
        <authorList>
            <person name="Langlade N."/>
            <person name="Munos S."/>
        </authorList>
    </citation>
    <scope>NUCLEOTIDE SEQUENCE [LARGE SCALE GENOMIC DNA]</scope>
    <source>
        <tissue evidence="2">Leaves</tissue>
    </source>
</reference>
<keyword evidence="2" id="KW-0808">Transferase</keyword>
<dbReference type="SUPFAM" id="SSF46565">
    <property type="entry name" value="Chaperone J-domain"/>
    <property type="match status" value="1"/>
</dbReference>
<dbReference type="PANTHER" id="PTHR46816">
    <property type="entry name" value="OS01G0273500 PROTEIN"/>
    <property type="match status" value="1"/>
</dbReference>